<sequence>MQEDKQLDKFTYTGSKIKNQFTAYILAQIRGARQNYLRKMLRISRNEMPAEDLTMEEMGISVEESLELKYREELLLKEADGDYPKWDEMKDQKLVEALLLLREDERKLIYQHVFEERTFDDMSRINGLPPYKVKGIYYYAIRKIRKWMGGAR</sequence>
<dbReference type="EMBL" id="VUMB01000026">
    <property type="protein sequence ID" value="MSS41099.1"/>
    <property type="molecule type" value="Genomic_DNA"/>
</dbReference>
<evidence type="ECO:0000313" key="2">
    <source>
        <dbReference type="Proteomes" id="UP000462363"/>
    </source>
</evidence>
<dbReference type="Proteomes" id="UP000462363">
    <property type="component" value="Unassembled WGS sequence"/>
</dbReference>
<dbReference type="InterPro" id="IPR013324">
    <property type="entry name" value="RNA_pol_sigma_r3/r4-like"/>
</dbReference>
<name>A0A844FCY0_CLOSV</name>
<evidence type="ECO:0000313" key="1">
    <source>
        <dbReference type="EMBL" id="MSS41099.1"/>
    </source>
</evidence>
<organism evidence="1 2">
    <name type="scientific">Clostridium scindens (strain JCM 10418 / VPI 12708)</name>
    <dbReference type="NCBI Taxonomy" id="29347"/>
    <lineage>
        <taxon>Bacteria</taxon>
        <taxon>Bacillati</taxon>
        <taxon>Bacillota</taxon>
        <taxon>Clostridia</taxon>
        <taxon>Lachnospirales</taxon>
        <taxon>Lachnospiraceae</taxon>
    </lineage>
</organism>
<dbReference type="SUPFAM" id="SSF88659">
    <property type="entry name" value="Sigma3 and sigma4 domains of RNA polymerase sigma factors"/>
    <property type="match status" value="1"/>
</dbReference>
<reference evidence="1 2" key="1">
    <citation type="submission" date="2019-08" db="EMBL/GenBank/DDBJ databases">
        <title>In-depth cultivation of the pig gut microbiome towards novel bacterial diversity and tailored functional studies.</title>
        <authorList>
            <person name="Wylensek D."/>
            <person name="Hitch T.C.A."/>
            <person name="Clavel T."/>
        </authorList>
    </citation>
    <scope>NUCLEOTIDE SEQUENCE [LARGE SCALE GENOMIC DNA]</scope>
    <source>
        <strain evidence="1 2">BL-389-WT-3D</strain>
    </source>
</reference>
<dbReference type="AlphaFoldDB" id="A0A844FCY0"/>
<dbReference type="Gene3D" id="1.10.10.10">
    <property type="entry name" value="Winged helix-like DNA-binding domain superfamily/Winged helix DNA-binding domain"/>
    <property type="match status" value="1"/>
</dbReference>
<protein>
    <submittedName>
        <fullName evidence="1">Sigma-70 family RNA polymerase sigma factor</fullName>
    </submittedName>
</protein>
<proteinExistence type="predicted"/>
<dbReference type="InterPro" id="IPR036388">
    <property type="entry name" value="WH-like_DNA-bd_sf"/>
</dbReference>
<comment type="caution">
    <text evidence="1">The sequence shown here is derived from an EMBL/GenBank/DDBJ whole genome shotgun (WGS) entry which is preliminary data.</text>
</comment>
<gene>
    <name evidence="1" type="ORF">FYJ37_12245</name>
</gene>
<accession>A0A844FCY0</accession>